<dbReference type="PANTHER" id="PTHR11777:SF9">
    <property type="entry name" value="ALANINE--TRNA LIGASE, CYTOPLASMIC"/>
    <property type="match status" value="1"/>
</dbReference>
<dbReference type="Gene3D" id="3.30.54.20">
    <property type="match status" value="1"/>
</dbReference>
<evidence type="ECO:0000256" key="5">
    <source>
        <dbReference type="ARBA" id="ARBA00022723"/>
    </source>
</evidence>
<evidence type="ECO:0000256" key="6">
    <source>
        <dbReference type="ARBA" id="ARBA00022741"/>
    </source>
</evidence>
<dbReference type="SMART" id="SM00863">
    <property type="entry name" value="tRNA_SAD"/>
    <property type="match status" value="1"/>
</dbReference>
<dbReference type="NCBIfam" id="TIGR00344">
    <property type="entry name" value="alaS"/>
    <property type="match status" value="1"/>
</dbReference>
<dbReference type="Proteomes" id="UP000190906">
    <property type="component" value="Unassembled WGS sequence"/>
</dbReference>
<evidence type="ECO:0000256" key="10">
    <source>
        <dbReference type="ARBA" id="ARBA00022917"/>
    </source>
</evidence>
<comment type="function">
    <text evidence="12 14">Catalyzes the attachment of alanine to tRNA(Ala) in a two-step reaction: alanine is first activated by ATP to form Ala-AMP and then transferred to the acceptor end of tRNA(Ala). Also edits incorrectly charged Ser-tRNA(Ala) and Gly-tRNA(Ala) via its editing domain.</text>
</comment>
<keyword evidence="15" id="KW-0175">Coiled coil</keyword>
<dbReference type="RefSeq" id="WP_063219494.1">
    <property type="nucleotide sequence ID" value="NZ_MUAJ01000004.1"/>
</dbReference>
<dbReference type="Pfam" id="PF01411">
    <property type="entry name" value="tRNA-synt_2c"/>
    <property type="match status" value="1"/>
</dbReference>
<feature type="binding site" evidence="14">
    <location>
        <position position="669"/>
    </location>
    <ligand>
        <name>Zn(2+)</name>
        <dbReference type="ChEBI" id="CHEBI:29105"/>
    </ligand>
</feature>
<dbReference type="GO" id="GO:0016740">
    <property type="term" value="F:transferase activity"/>
    <property type="evidence" value="ECO:0007669"/>
    <property type="project" value="UniProtKB-ARBA"/>
</dbReference>
<dbReference type="GO" id="GO:0002161">
    <property type="term" value="F:aminoacyl-tRNA deacylase activity"/>
    <property type="evidence" value="ECO:0007669"/>
    <property type="project" value="TreeGrafter"/>
</dbReference>
<keyword evidence="2 14" id="KW-0963">Cytoplasm</keyword>
<proteinExistence type="inferred from homology"/>
<dbReference type="FunFam" id="3.10.310.40:FF:000001">
    <property type="entry name" value="Alanine--tRNA ligase"/>
    <property type="match status" value="1"/>
</dbReference>
<evidence type="ECO:0000256" key="14">
    <source>
        <dbReference type="HAMAP-Rule" id="MF_00036"/>
    </source>
</evidence>
<keyword evidence="11 14" id="KW-0030">Aminoacyl-tRNA synthetase</keyword>
<organism evidence="17 18">
    <name type="scientific">Bacillus cereus</name>
    <dbReference type="NCBI Taxonomy" id="1396"/>
    <lineage>
        <taxon>Bacteria</taxon>
        <taxon>Bacillati</taxon>
        <taxon>Bacillota</taxon>
        <taxon>Bacilli</taxon>
        <taxon>Bacillales</taxon>
        <taxon>Bacillaceae</taxon>
        <taxon>Bacillus</taxon>
        <taxon>Bacillus cereus group</taxon>
    </lineage>
</organism>
<feature type="binding site" evidence="14">
    <location>
        <position position="673"/>
    </location>
    <ligand>
        <name>Zn(2+)</name>
        <dbReference type="ChEBI" id="CHEBI:29105"/>
    </ligand>
</feature>
<dbReference type="Gene3D" id="3.10.310.40">
    <property type="match status" value="1"/>
</dbReference>
<dbReference type="GO" id="GO:0000049">
    <property type="term" value="F:tRNA binding"/>
    <property type="evidence" value="ECO:0007669"/>
    <property type="project" value="UniProtKB-KW"/>
</dbReference>
<dbReference type="SUPFAM" id="SSF55186">
    <property type="entry name" value="ThrRS/AlaRS common domain"/>
    <property type="match status" value="1"/>
</dbReference>
<dbReference type="GO" id="GO:0005524">
    <property type="term" value="F:ATP binding"/>
    <property type="evidence" value="ECO:0007669"/>
    <property type="project" value="UniProtKB-UniRule"/>
</dbReference>
<dbReference type="InterPro" id="IPR018162">
    <property type="entry name" value="Ala-tRNA-ligase_IIc_anticod-bd"/>
</dbReference>
<dbReference type="InterPro" id="IPR023033">
    <property type="entry name" value="Ala_tRNA_ligase_euk/bac"/>
</dbReference>
<dbReference type="Gene3D" id="3.30.980.10">
    <property type="entry name" value="Threonyl-trna Synthetase, Chain A, domain 2"/>
    <property type="match status" value="1"/>
</dbReference>
<dbReference type="AlphaFoldDB" id="A0A1S9TUQ7"/>
<gene>
    <name evidence="14" type="primary">alaS</name>
    <name evidence="17" type="ORF">BW897_07730</name>
</gene>
<dbReference type="InterPro" id="IPR050058">
    <property type="entry name" value="Ala-tRNA_ligase"/>
</dbReference>
<feature type="coiled-coil region" evidence="15">
    <location>
        <begin position="735"/>
        <end position="762"/>
    </location>
</feature>
<dbReference type="InterPro" id="IPR018165">
    <property type="entry name" value="Ala-tRNA-synth_IIc_core"/>
</dbReference>
<dbReference type="HAMAP" id="MF_00036_B">
    <property type="entry name" value="Ala_tRNA_synth_B"/>
    <property type="match status" value="1"/>
</dbReference>
<dbReference type="InterPro" id="IPR012947">
    <property type="entry name" value="tRNA_SAD"/>
</dbReference>
<name>A0A1S9TUQ7_BACCE</name>
<keyword evidence="9 14" id="KW-0694">RNA-binding</keyword>
<sequence length="880" mass="97310">MKQLTGAQIRQMFLDFFQEKGHAVEPSASLVPHEDPSLLWINSGVATLKKYFDGRVIPQNPRITNAQKSIRTNDIENVGKTARHHTFFEMLGNFSIGDYFKEEAITWAWEFLTSDKWIGFDKELLSVTIHPEDEEAFTIWNEKMGVPKERIIRLEENFWDIGEGPSGPNTEIFYDRGESYGNDFSDPELYPGGENERYLEVWNLVFSQFNHNPDGSYTPLPKKNIDTGMGLERMTSIVQDVPTNFDTDLFMPMIGATESISGEKYRNGDLEKDMAFKVIADHIRTVTFAVGDGALPSNEGRGYVLRRLLRRAVRYSKKLNINRPFMFELVPVVGEVMKDFYPEVLEKKDFIAKVVKNEEERFHETLHDGESILAEVIAKAKEEKTTVISGVDAFRLYDTYGFPIELTEEYAEEAGMTVDQAGFENEMEKQRERARAARQDVDSMQVQGGVLGEVKVASEFVGYGTVATESNVVALVKNGEYTDSLQAGEEGQLMLDVTPFYAESGGQIADRGYLLADGVKVVVKDVQKAPNGQNLHKVVVEEGTLTKDAAVKAVIDTKNRSSVVKNHTATHLLHQALKDILGAHVNQAGSLVTSERLRFDFSHFGQVQADELEKIERIVNEKIWESIDVAISQKAIEEAKEMGAMALFGEKYGDVVRVVQVGDYSLELCGGCHVDNTASIGIFKIVAESGIGAGTRRIEAVTGKSAYELMNDQVGLLKEAAGKMKTNPKDILTRVDGLFTEVKQLQKENESLAAKLSNIEAGNLTDSVMTVDGVNVLAAKVNVADMNNLRTMMDDLKNKLDSAVVVLASVNDDKVNILAGVTKDLISQGYHAGKLVKEVASRCGGGGGGRPDMAQAGGKNPAQVEEALAFVQEYVKSVSK</sequence>
<evidence type="ECO:0000256" key="13">
    <source>
        <dbReference type="ARBA" id="ARBA00048300"/>
    </source>
</evidence>
<dbReference type="PRINTS" id="PR00980">
    <property type="entry name" value="TRNASYNTHALA"/>
</dbReference>
<evidence type="ECO:0000256" key="9">
    <source>
        <dbReference type="ARBA" id="ARBA00022884"/>
    </source>
</evidence>
<comment type="catalytic activity">
    <reaction evidence="13 14">
        <text>tRNA(Ala) + L-alanine + ATP = L-alanyl-tRNA(Ala) + AMP + diphosphate</text>
        <dbReference type="Rhea" id="RHEA:12540"/>
        <dbReference type="Rhea" id="RHEA-COMP:9657"/>
        <dbReference type="Rhea" id="RHEA-COMP:9923"/>
        <dbReference type="ChEBI" id="CHEBI:30616"/>
        <dbReference type="ChEBI" id="CHEBI:33019"/>
        <dbReference type="ChEBI" id="CHEBI:57972"/>
        <dbReference type="ChEBI" id="CHEBI:78442"/>
        <dbReference type="ChEBI" id="CHEBI:78497"/>
        <dbReference type="ChEBI" id="CHEBI:456215"/>
        <dbReference type="EC" id="6.1.1.7"/>
    </reaction>
</comment>
<comment type="similarity">
    <text evidence="1 14">Belongs to the class-II aminoacyl-tRNA synthetase family.</text>
</comment>
<keyword evidence="7 14" id="KW-0862">Zinc</keyword>
<dbReference type="SUPFAM" id="SSF101353">
    <property type="entry name" value="Putative anticodon-binding domain of alanyl-tRNA synthetase (AlaRS)"/>
    <property type="match status" value="1"/>
</dbReference>
<dbReference type="EMBL" id="MUAJ01000004">
    <property type="protein sequence ID" value="OOR13459.1"/>
    <property type="molecule type" value="Genomic_DNA"/>
</dbReference>
<evidence type="ECO:0000256" key="2">
    <source>
        <dbReference type="ARBA" id="ARBA00022490"/>
    </source>
</evidence>
<dbReference type="SUPFAM" id="SSF50447">
    <property type="entry name" value="Translation proteins"/>
    <property type="match status" value="1"/>
</dbReference>
<feature type="binding site" evidence="14">
    <location>
        <position position="571"/>
    </location>
    <ligand>
        <name>Zn(2+)</name>
        <dbReference type="ChEBI" id="CHEBI:29105"/>
    </ligand>
</feature>
<dbReference type="SUPFAM" id="SSF55681">
    <property type="entry name" value="Class II aaRS and biotin synthetases"/>
    <property type="match status" value="1"/>
</dbReference>
<evidence type="ECO:0000256" key="12">
    <source>
        <dbReference type="ARBA" id="ARBA00024779"/>
    </source>
</evidence>
<evidence type="ECO:0000259" key="16">
    <source>
        <dbReference type="PROSITE" id="PS50860"/>
    </source>
</evidence>
<dbReference type="InterPro" id="IPR003156">
    <property type="entry name" value="DHHA1_dom"/>
</dbReference>
<dbReference type="PROSITE" id="PS50860">
    <property type="entry name" value="AA_TRNA_LIGASE_II_ALA"/>
    <property type="match status" value="1"/>
</dbReference>
<reference evidence="17 18" key="1">
    <citation type="submission" date="2017-01" db="EMBL/GenBank/DDBJ databases">
        <title>Bacillus cereus isolates.</title>
        <authorList>
            <person name="Beno S.M."/>
        </authorList>
    </citation>
    <scope>NUCLEOTIDE SEQUENCE [LARGE SCALE GENOMIC DNA]</scope>
    <source>
        <strain evidence="17 18">FSL H8-0485</strain>
    </source>
</reference>
<dbReference type="EC" id="6.1.1.7" evidence="14"/>
<dbReference type="GO" id="GO:0004813">
    <property type="term" value="F:alanine-tRNA ligase activity"/>
    <property type="evidence" value="ECO:0007669"/>
    <property type="project" value="UniProtKB-UniRule"/>
</dbReference>
<dbReference type="InterPro" id="IPR009000">
    <property type="entry name" value="Transl_B-barrel_sf"/>
</dbReference>
<dbReference type="InterPro" id="IPR018163">
    <property type="entry name" value="Thr/Ala-tRNA-synth_IIc_edit"/>
</dbReference>
<accession>A0A1S9TUQ7</accession>
<dbReference type="FunFam" id="3.30.54.20:FF:000001">
    <property type="entry name" value="Alanine--tRNA ligase"/>
    <property type="match status" value="1"/>
</dbReference>
<dbReference type="Gene3D" id="2.40.30.130">
    <property type="match status" value="1"/>
</dbReference>
<feature type="coiled-coil region" evidence="15">
    <location>
        <begin position="420"/>
        <end position="447"/>
    </location>
</feature>
<evidence type="ECO:0000256" key="11">
    <source>
        <dbReference type="ARBA" id="ARBA00023146"/>
    </source>
</evidence>
<evidence type="ECO:0000256" key="4">
    <source>
        <dbReference type="ARBA" id="ARBA00022598"/>
    </source>
</evidence>
<keyword evidence="10 14" id="KW-0648">Protein biosynthesis</keyword>
<dbReference type="InterPro" id="IPR045864">
    <property type="entry name" value="aa-tRNA-synth_II/BPL/LPL"/>
</dbReference>
<dbReference type="CDD" id="cd00673">
    <property type="entry name" value="AlaRS_core"/>
    <property type="match status" value="1"/>
</dbReference>
<keyword evidence="8 14" id="KW-0067">ATP-binding</keyword>
<dbReference type="GO" id="GO:0006419">
    <property type="term" value="P:alanyl-tRNA aminoacylation"/>
    <property type="evidence" value="ECO:0007669"/>
    <property type="project" value="UniProtKB-UniRule"/>
</dbReference>
<dbReference type="InterPro" id="IPR018164">
    <property type="entry name" value="Ala-tRNA-synth_IIc_N"/>
</dbReference>
<keyword evidence="5 14" id="KW-0479">Metal-binding</keyword>
<evidence type="ECO:0000313" key="18">
    <source>
        <dbReference type="Proteomes" id="UP000190906"/>
    </source>
</evidence>
<dbReference type="GO" id="GO:0005829">
    <property type="term" value="C:cytosol"/>
    <property type="evidence" value="ECO:0007669"/>
    <property type="project" value="TreeGrafter"/>
</dbReference>
<dbReference type="InterPro" id="IPR002318">
    <property type="entry name" value="Ala-tRNA-lgiase_IIc"/>
</dbReference>
<evidence type="ECO:0000256" key="1">
    <source>
        <dbReference type="ARBA" id="ARBA00008226"/>
    </source>
</evidence>
<comment type="caution">
    <text evidence="17">The sequence shown here is derived from an EMBL/GenBank/DDBJ whole genome shotgun (WGS) entry which is preliminary data.</text>
</comment>
<comment type="domain">
    <text evidence="14">Consists of three domains; the N-terminal catalytic domain, the editing domain and the C-terminal C-Ala domain. The editing domain removes incorrectly charged amino acids, while the C-Ala domain, along with tRNA(Ala), serves as a bridge to cooperatively bring together the editing and aminoacylation centers thus stimulating deacylation of misacylated tRNAs.</text>
</comment>
<comment type="cofactor">
    <cofactor evidence="14">
        <name>Zn(2+)</name>
        <dbReference type="ChEBI" id="CHEBI:29105"/>
    </cofactor>
    <text evidence="14">Binds 1 zinc ion per subunit.</text>
</comment>
<keyword evidence="4 14" id="KW-0436">Ligase</keyword>
<keyword evidence="3 14" id="KW-0820">tRNA-binding</keyword>
<feature type="binding site" evidence="14">
    <location>
        <position position="567"/>
    </location>
    <ligand>
        <name>Zn(2+)</name>
        <dbReference type="ChEBI" id="CHEBI:29105"/>
    </ligand>
</feature>
<evidence type="ECO:0000256" key="15">
    <source>
        <dbReference type="SAM" id="Coils"/>
    </source>
</evidence>
<feature type="domain" description="Alanyl-transfer RNA synthetases family profile" evidence="16">
    <location>
        <begin position="4"/>
        <end position="712"/>
    </location>
</feature>
<evidence type="ECO:0000256" key="8">
    <source>
        <dbReference type="ARBA" id="ARBA00022840"/>
    </source>
</evidence>
<evidence type="ECO:0000256" key="7">
    <source>
        <dbReference type="ARBA" id="ARBA00022833"/>
    </source>
</evidence>
<protein>
    <recommendedName>
        <fullName evidence="14">Alanine--tRNA ligase</fullName>
        <ecNumber evidence="14">6.1.1.7</ecNumber>
    </recommendedName>
    <alternativeName>
        <fullName evidence="14">Alanyl-tRNA synthetase</fullName>
        <shortName evidence="14">AlaRS</shortName>
    </alternativeName>
</protein>
<dbReference type="FunFam" id="3.30.930.10:FF:000046">
    <property type="entry name" value="Alanine--tRNA ligase"/>
    <property type="match status" value="1"/>
</dbReference>
<evidence type="ECO:0000313" key="17">
    <source>
        <dbReference type="EMBL" id="OOR13459.1"/>
    </source>
</evidence>
<dbReference type="GO" id="GO:0140096">
    <property type="term" value="F:catalytic activity, acting on a protein"/>
    <property type="evidence" value="ECO:0007669"/>
    <property type="project" value="UniProtKB-ARBA"/>
</dbReference>
<evidence type="ECO:0000256" key="3">
    <source>
        <dbReference type="ARBA" id="ARBA00022555"/>
    </source>
</evidence>
<dbReference type="Pfam" id="PF07973">
    <property type="entry name" value="tRNA_SAD"/>
    <property type="match status" value="1"/>
</dbReference>
<dbReference type="PANTHER" id="PTHR11777">
    <property type="entry name" value="ALANYL-TRNA SYNTHETASE"/>
    <property type="match status" value="1"/>
</dbReference>
<dbReference type="Gene3D" id="6.10.250.550">
    <property type="match status" value="1"/>
</dbReference>
<dbReference type="FunFam" id="2.40.30.130:FF:000001">
    <property type="entry name" value="Alanine--tRNA ligase"/>
    <property type="match status" value="1"/>
</dbReference>
<comment type="subcellular location">
    <subcellularLocation>
        <location evidence="14">Cytoplasm</location>
    </subcellularLocation>
</comment>
<keyword evidence="6 14" id="KW-0547">Nucleotide-binding</keyword>
<dbReference type="FunFam" id="3.30.980.10:FF:000004">
    <property type="entry name" value="Alanine--tRNA ligase, cytoplasmic"/>
    <property type="match status" value="1"/>
</dbReference>
<dbReference type="GO" id="GO:0008270">
    <property type="term" value="F:zinc ion binding"/>
    <property type="evidence" value="ECO:0007669"/>
    <property type="project" value="UniProtKB-UniRule"/>
</dbReference>
<dbReference type="Pfam" id="PF02272">
    <property type="entry name" value="DHHA1"/>
    <property type="match status" value="1"/>
</dbReference>
<dbReference type="Gene3D" id="3.30.930.10">
    <property type="entry name" value="Bira Bifunctional Protein, Domain 2"/>
    <property type="match status" value="1"/>
</dbReference>